<gene>
    <name evidence="6" type="ORF">AGOR_G00058280</name>
</gene>
<feature type="chain" id="PRO_5035894748" description="RESP18 domain-containing protein" evidence="4">
    <location>
        <begin position="23"/>
        <end position="473"/>
    </location>
</feature>
<dbReference type="InterPro" id="IPR029403">
    <property type="entry name" value="RESP18_dom"/>
</dbReference>
<reference evidence="6" key="1">
    <citation type="submission" date="2021-01" db="EMBL/GenBank/DDBJ databases">
        <authorList>
            <person name="Zahm M."/>
            <person name="Roques C."/>
            <person name="Cabau C."/>
            <person name="Klopp C."/>
            <person name="Donnadieu C."/>
            <person name="Jouanno E."/>
            <person name="Lampietro C."/>
            <person name="Louis A."/>
            <person name="Herpin A."/>
            <person name="Echchiki A."/>
            <person name="Berthelot C."/>
            <person name="Parey E."/>
            <person name="Roest-Crollius H."/>
            <person name="Braasch I."/>
            <person name="Postlethwait J."/>
            <person name="Bobe J."/>
            <person name="Montfort J."/>
            <person name="Bouchez O."/>
            <person name="Begum T."/>
            <person name="Mejri S."/>
            <person name="Adams A."/>
            <person name="Chen W.-J."/>
            <person name="Guiguen Y."/>
        </authorList>
    </citation>
    <scope>NUCLEOTIDE SEQUENCE</scope>
    <source>
        <tissue evidence="6">Blood</tissue>
    </source>
</reference>
<evidence type="ECO:0000256" key="4">
    <source>
        <dbReference type="SAM" id="SignalP"/>
    </source>
</evidence>
<dbReference type="Proteomes" id="UP000829720">
    <property type="component" value="Unassembled WGS sequence"/>
</dbReference>
<dbReference type="InterPro" id="IPR033522">
    <property type="entry name" value="IA-2/IA-2_beta"/>
</dbReference>
<name>A0A8T3DPW5_9TELE</name>
<dbReference type="SMART" id="SM01305">
    <property type="entry name" value="RESP18"/>
    <property type="match status" value="1"/>
</dbReference>
<dbReference type="EMBL" id="JAERUA010000005">
    <property type="protein sequence ID" value="KAI1899121.1"/>
    <property type="molecule type" value="Genomic_DNA"/>
</dbReference>
<feature type="domain" description="RESP18" evidence="5">
    <location>
        <begin position="47"/>
        <end position="111"/>
    </location>
</feature>
<dbReference type="GO" id="GO:0045202">
    <property type="term" value="C:synapse"/>
    <property type="evidence" value="ECO:0007669"/>
    <property type="project" value="TreeGrafter"/>
</dbReference>
<dbReference type="GO" id="GO:0051046">
    <property type="term" value="P:regulation of secretion"/>
    <property type="evidence" value="ECO:0007669"/>
    <property type="project" value="TreeGrafter"/>
</dbReference>
<feature type="region of interest" description="Disordered" evidence="3">
    <location>
        <begin position="170"/>
        <end position="205"/>
    </location>
</feature>
<dbReference type="GO" id="GO:0035773">
    <property type="term" value="P:insulin secretion involved in cellular response to glucose stimulus"/>
    <property type="evidence" value="ECO:0007669"/>
    <property type="project" value="TreeGrafter"/>
</dbReference>
<evidence type="ECO:0000256" key="2">
    <source>
        <dbReference type="ARBA" id="ARBA00023329"/>
    </source>
</evidence>
<evidence type="ECO:0000313" key="7">
    <source>
        <dbReference type="Proteomes" id="UP000829720"/>
    </source>
</evidence>
<comment type="caution">
    <text evidence="6">The sequence shown here is derived from an EMBL/GenBank/DDBJ whole genome shotgun (WGS) entry which is preliminary data.</text>
</comment>
<feature type="compositionally biased region" description="Pro residues" evidence="3">
    <location>
        <begin position="347"/>
        <end position="367"/>
    </location>
</feature>
<feature type="signal peptide" evidence="4">
    <location>
        <begin position="1"/>
        <end position="22"/>
    </location>
</feature>
<dbReference type="Pfam" id="PF14948">
    <property type="entry name" value="RESP18"/>
    <property type="match status" value="1"/>
</dbReference>
<evidence type="ECO:0000256" key="3">
    <source>
        <dbReference type="SAM" id="MobiDB-lite"/>
    </source>
</evidence>
<feature type="compositionally biased region" description="Polar residues" evidence="3">
    <location>
        <begin position="108"/>
        <end position="119"/>
    </location>
</feature>
<dbReference type="PANTHER" id="PTHR46106">
    <property type="entry name" value="IA-2 PROTEIN TYROSINE PHOSPHATASE, ISOFORM C"/>
    <property type="match status" value="1"/>
</dbReference>
<protein>
    <recommendedName>
        <fullName evidence="5">RESP18 domain-containing protein</fullName>
    </recommendedName>
</protein>
<dbReference type="OrthoDB" id="9880441at2759"/>
<evidence type="ECO:0000256" key="1">
    <source>
        <dbReference type="ARBA" id="ARBA00004398"/>
    </source>
</evidence>
<keyword evidence="7" id="KW-1185">Reference proteome</keyword>
<evidence type="ECO:0000259" key="5">
    <source>
        <dbReference type="Pfam" id="PF14948"/>
    </source>
</evidence>
<feature type="region of interest" description="Disordered" evidence="3">
    <location>
        <begin position="101"/>
        <end position="138"/>
    </location>
</feature>
<keyword evidence="2" id="KW-0968">Cytoplasmic vesicle</keyword>
<proteinExistence type="predicted"/>
<dbReference type="GO" id="GO:0030133">
    <property type="term" value="C:transport vesicle"/>
    <property type="evidence" value="ECO:0007669"/>
    <property type="project" value="UniProtKB-SubCell"/>
</dbReference>
<organism evidence="6 7">
    <name type="scientific">Albula goreensis</name>
    <dbReference type="NCBI Taxonomy" id="1534307"/>
    <lineage>
        <taxon>Eukaryota</taxon>
        <taxon>Metazoa</taxon>
        <taxon>Chordata</taxon>
        <taxon>Craniata</taxon>
        <taxon>Vertebrata</taxon>
        <taxon>Euteleostomi</taxon>
        <taxon>Actinopterygii</taxon>
        <taxon>Neopterygii</taxon>
        <taxon>Teleostei</taxon>
        <taxon>Albuliformes</taxon>
        <taxon>Albulidae</taxon>
        <taxon>Albula</taxon>
    </lineage>
</organism>
<evidence type="ECO:0000313" key="6">
    <source>
        <dbReference type="EMBL" id="KAI1899121.1"/>
    </source>
</evidence>
<keyword evidence="4" id="KW-0732">Signal</keyword>
<dbReference type="PANTHER" id="PTHR46106:SF1">
    <property type="entry name" value="RECEPTOR-TYPE TYROSINE-PROTEIN PHOSPHATASE-LIKE N"/>
    <property type="match status" value="1"/>
</dbReference>
<feature type="region of interest" description="Disordered" evidence="3">
    <location>
        <begin position="337"/>
        <end position="377"/>
    </location>
</feature>
<comment type="subcellular location">
    <subcellularLocation>
        <location evidence="1">Cytoplasmic vesicle</location>
        <location evidence="1">Secretory vesicle</location>
    </subcellularLocation>
</comment>
<sequence length="473" mass="51924">MKDRRLWRILCLMTIFYQLGMSSRYGCLFQKKVCRREQHCLDDGLFGQCQGSTQEKLQFQISEPLLHRLQEALQQLMMQGLSWQDDITQYIIAKELSRVPQAGPRDTPLSQPSLLSNTPPSKPRRPDARSQAGAGSERYLDYVIDMPDSPRSSLHIQSPMLSPYTYQQYGYEDEEERSLNSLDGPGYLPPPSGLGGVRGYQSSRDQQLLQGLSRAKPSSHHRVAAGISNSPFHEELGFPLDYTENYISQEEETHVGHKQPLPNSKSKTGLDDADAAWLGIVAQLEKHGLDVKNLSPQQLKSLLHSDTTQDDPRYDPSLNSKGVAAAKMAELMEGAMKHTDRKLPGPRSSPAPTRGPQPAPEEPPASGPPQATLGAGVTLSGGSVLTEEVEMDKKNSIGQATGGDAPSQDRKSYITTNQSAVTLQIHQSSLNRSTEHVPDIAVAEKAFQDPETNLNILQSGVGTGRALLKAVIK</sequence>
<dbReference type="GO" id="GO:0030141">
    <property type="term" value="C:secretory granule"/>
    <property type="evidence" value="ECO:0007669"/>
    <property type="project" value="InterPro"/>
</dbReference>
<dbReference type="AlphaFoldDB" id="A0A8T3DPW5"/>
<accession>A0A8T3DPW5</accession>